<evidence type="ECO:0000313" key="2">
    <source>
        <dbReference type="EMBL" id="QJH99998.1"/>
    </source>
</evidence>
<dbReference type="EMBL" id="MT144821">
    <property type="protein sequence ID" value="QJH99998.1"/>
    <property type="molecule type" value="Genomic_DNA"/>
</dbReference>
<evidence type="ECO:0000313" key="1">
    <source>
        <dbReference type="EMBL" id="QJA51387.1"/>
    </source>
</evidence>
<dbReference type="EMBL" id="MT144258">
    <property type="protein sequence ID" value="QJA51387.1"/>
    <property type="molecule type" value="Genomic_DNA"/>
</dbReference>
<dbReference type="PANTHER" id="PTHR43861:SF6">
    <property type="entry name" value="METHYLTRANSFERASE TYPE 11"/>
    <property type="match status" value="1"/>
</dbReference>
<accession>A0A6H1ZVP1</accession>
<organism evidence="1">
    <name type="scientific">viral metagenome</name>
    <dbReference type="NCBI Taxonomy" id="1070528"/>
    <lineage>
        <taxon>unclassified sequences</taxon>
        <taxon>metagenomes</taxon>
        <taxon>organismal metagenomes</taxon>
    </lineage>
</organism>
<dbReference type="Gene3D" id="3.40.50.150">
    <property type="entry name" value="Vaccinia Virus protein VP39"/>
    <property type="match status" value="1"/>
</dbReference>
<protein>
    <submittedName>
        <fullName evidence="1">Putative methyltransferase</fullName>
    </submittedName>
</protein>
<dbReference type="GO" id="GO:0032259">
    <property type="term" value="P:methylation"/>
    <property type="evidence" value="ECO:0007669"/>
    <property type="project" value="UniProtKB-KW"/>
</dbReference>
<keyword evidence="1" id="KW-0808">Transferase</keyword>
<dbReference type="AlphaFoldDB" id="A0A6H1ZVP1"/>
<dbReference type="CDD" id="cd02440">
    <property type="entry name" value="AdoMet_MTases"/>
    <property type="match status" value="1"/>
</dbReference>
<dbReference type="PANTHER" id="PTHR43861">
    <property type="entry name" value="TRANS-ACONITATE 2-METHYLTRANSFERASE-RELATED"/>
    <property type="match status" value="1"/>
</dbReference>
<name>A0A6H1ZVP1_9ZZZZ</name>
<dbReference type="InterPro" id="IPR029063">
    <property type="entry name" value="SAM-dependent_MTases_sf"/>
</dbReference>
<reference evidence="1" key="1">
    <citation type="submission" date="2020-03" db="EMBL/GenBank/DDBJ databases">
        <title>The deep terrestrial virosphere.</title>
        <authorList>
            <person name="Holmfeldt K."/>
            <person name="Nilsson E."/>
            <person name="Simone D."/>
            <person name="Lopez-Fernandez M."/>
            <person name="Wu X."/>
            <person name="de Brujin I."/>
            <person name="Lundin D."/>
            <person name="Andersson A."/>
            <person name="Bertilsson S."/>
            <person name="Dopson M."/>
        </authorList>
    </citation>
    <scope>NUCLEOTIDE SEQUENCE</scope>
    <source>
        <strain evidence="1">TM448A02085</strain>
        <strain evidence="2">TM448B01760</strain>
    </source>
</reference>
<keyword evidence="1" id="KW-0489">Methyltransferase</keyword>
<sequence length="263" mass="30916">MKCILCDKDVWKAVNGFIYDELDKYEIWTGLKDVFRVWKKCECGLYQSFRNYPLADFQKIYTKGYRDPEFRGETIKQAFDRILNLPVEDSENTTRFKWFIHNITEKTGASVLDIGSGLGVWPYVLNVAGYDVWCMETNKESIEFISTDLGLKCVDKLPAYARFNIITCLHVLEHIEDPIEFLGTVRKMLKSGGELFLEVPDASEFEYLDKDHNEFSSDHVWFFDISTLNRLVEMCGFEIVHAYRPYYKERRLSRVLTILKLKK</sequence>
<dbReference type="SUPFAM" id="SSF53335">
    <property type="entry name" value="S-adenosyl-L-methionine-dependent methyltransferases"/>
    <property type="match status" value="1"/>
</dbReference>
<proteinExistence type="predicted"/>
<gene>
    <name evidence="1" type="ORF">TM448A02085_0009</name>
    <name evidence="2" type="ORF">TM448B01760_0010</name>
</gene>
<dbReference type="GO" id="GO:0008168">
    <property type="term" value="F:methyltransferase activity"/>
    <property type="evidence" value="ECO:0007669"/>
    <property type="project" value="UniProtKB-KW"/>
</dbReference>
<dbReference type="Pfam" id="PF13489">
    <property type="entry name" value="Methyltransf_23"/>
    <property type="match status" value="1"/>
</dbReference>